<keyword evidence="10" id="KW-0739">Sodium transport</keyword>
<accession>A0A0C3BBW6</accession>
<feature type="domain" description="Cation/H+ exchanger transmembrane" evidence="13">
    <location>
        <begin position="27"/>
        <end position="429"/>
    </location>
</feature>
<evidence type="ECO:0000256" key="12">
    <source>
        <dbReference type="SAM" id="Phobius"/>
    </source>
</evidence>
<dbReference type="GO" id="GO:0120029">
    <property type="term" value="P:proton export across plasma membrane"/>
    <property type="evidence" value="ECO:0007669"/>
    <property type="project" value="InterPro"/>
</dbReference>
<feature type="compositionally biased region" description="Polar residues" evidence="11">
    <location>
        <begin position="700"/>
        <end position="714"/>
    </location>
</feature>
<feature type="compositionally biased region" description="Acidic residues" evidence="11">
    <location>
        <begin position="620"/>
        <end position="634"/>
    </location>
</feature>
<evidence type="ECO:0000256" key="6">
    <source>
        <dbReference type="ARBA" id="ARBA00022989"/>
    </source>
</evidence>
<feature type="transmembrane region" description="Helical" evidence="12">
    <location>
        <begin position="75"/>
        <end position="95"/>
    </location>
</feature>
<evidence type="ECO:0000256" key="5">
    <source>
        <dbReference type="ARBA" id="ARBA00022692"/>
    </source>
</evidence>
<dbReference type="GO" id="GO:0015385">
    <property type="term" value="F:sodium:proton antiporter activity"/>
    <property type="evidence" value="ECO:0007669"/>
    <property type="project" value="InterPro"/>
</dbReference>
<dbReference type="PANTHER" id="PTHR31382:SF4">
    <property type="entry name" value="NA(+)_H(+) ANTIPORTER"/>
    <property type="match status" value="1"/>
</dbReference>
<evidence type="ECO:0000256" key="10">
    <source>
        <dbReference type="ARBA" id="ARBA00023201"/>
    </source>
</evidence>
<feature type="compositionally biased region" description="Low complexity" evidence="11">
    <location>
        <begin position="682"/>
        <end position="695"/>
    </location>
</feature>
<name>A0A0C3BBW6_SERVB</name>
<dbReference type="FunFam" id="1.20.1530.20:FF:000015">
    <property type="entry name" value="Na(+)/H(+) antiporter 2"/>
    <property type="match status" value="1"/>
</dbReference>
<keyword evidence="5 12" id="KW-0812">Transmembrane</keyword>
<dbReference type="HOGENOM" id="CLU_008635_3_0_1"/>
<keyword evidence="7" id="KW-0915">Sodium</keyword>
<dbReference type="OrthoDB" id="2190219at2759"/>
<evidence type="ECO:0000256" key="11">
    <source>
        <dbReference type="SAM" id="MobiDB-lite"/>
    </source>
</evidence>
<keyword evidence="6 12" id="KW-1133">Transmembrane helix</keyword>
<reference evidence="15" key="2">
    <citation type="submission" date="2015-01" db="EMBL/GenBank/DDBJ databases">
        <title>Evolutionary Origins and Diversification of the Mycorrhizal Mutualists.</title>
        <authorList>
            <consortium name="DOE Joint Genome Institute"/>
            <consortium name="Mycorrhizal Genomics Consortium"/>
            <person name="Kohler A."/>
            <person name="Kuo A."/>
            <person name="Nagy L.G."/>
            <person name="Floudas D."/>
            <person name="Copeland A."/>
            <person name="Barry K.W."/>
            <person name="Cichocki N."/>
            <person name="Veneault-Fourrey C."/>
            <person name="LaButti K."/>
            <person name="Lindquist E.A."/>
            <person name="Lipzen A."/>
            <person name="Lundell T."/>
            <person name="Morin E."/>
            <person name="Murat C."/>
            <person name="Riley R."/>
            <person name="Ohm R."/>
            <person name="Sun H."/>
            <person name="Tunlid A."/>
            <person name="Henrissat B."/>
            <person name="Grigoriev I.V."/>
            <person name="Hibbett D.S."/>
            <person name="Martin F."/>
        </authorList>
    </citation>
    <scope>NUCLEOTIDE SEQUENCE [LARGE SCALE GENOMIC DNA]</scope>
    <source>
        <strain evidence="15">MAFF 305830</strain>
    </source>
</reference>
<evidence type="ECO:0000259" key="13">
    <source>
        <dbReference type="Pfam" id="PF00999"/>
    </source>
</evidence>
<dbReference type="Proteomes" id="UP000054097">
    <property type="component" value="Unassembled WGS sequence"/>
</dbReference>
<comment type="subcellular location">
    <subcellularLocation>
        <location evidence="1">Membrane</location>
        <topology evidence="1">Multi-pass membrane protein</topology>
    </subcellularLocation>
</comment>
<feature type="transmembrane region" description="Helical" evidence="12">
    <location>
        <begin position="331"/>
        <end position="354"/>
    </location>
</feature>
<keyword evidence="8" id="KW-0406">Ion transport</keyword>
<dbReference type="GO" id="GO:0042391">
    <property type="term" value="P:regulation of membrane potential"/>
    <property type="evidence" value="ECO:0007669"/>
    <property type="project" value="InterPro"/>
</dbReference>
<feature type="transmembrane region" description="Helical" evidence="12">
    <location>
        <begin position="296"/>
        <end position="319"/>
    </location>
</feature>
<evidence type="ECO:0000313" key="14">
    <source>
        <dbReference type="EMBL" id="KIM28941.1"/>
    </source>
</evidence>
<keyword evidence="15" id="KW-1185">Reference proteome</keyword>
<keyword evidence="3" id="KW-0813">Transport</keyword>
<evidence type="ECO:0000256" key="1">
    <source>
        <dbReference type="ARBA" id="ARBA00004141"/>
    </source>
</evidence>
<dbReference type="AlphaFoldDB" id="A0A0C3BBW6"/>
<sequence length="798" mass="87900">MGFYPFHISVANLTYILLGGFTVFFGMFSLLIREKLYVGEAILAFLFGVIIGPYGANIFNPRSWGNGSEETVSAITLEVTRVVLAVGVFAIGVELPSKYIQKHWKSILFLIGPVMAVGWVVCAGFIYALVPALDFLSSLAIAACLTPTDPILAAAVINGRYAEKHVPEHIRHLLSCESGCNDGAAFPFLFISLYLILEADPKVAVGEWFYITWLYEITLGILIGTAIGYGFRHLMKFCESRDLIDRHSYVAQYISLALLSDGLTALLGSDDLLAAFCSGAAFAWDSHFNKQTADSVFSAVLDLLFNVAIFVFIGAWMPFSTFYNEHTTITVWRLVVIAILIIMFRRLPVILVLYRWIPDIKTLREAVFSGHFGPMGVGAIFIGTLALEKLPHPHDPPESRTDILSASIEPIISFMVMCSILIHGLSIPFFKLGGRVQSLTLPRTWSLRGNHEPEWAGQTMKVTRPEDIVVNRDVLPHPGTVLEKEMEEGRAEATTTSGSEVTRKANDPEGSIPGEMENTTVREWREGRHLVREYHPHGPGEEVRVEVIRDAFDSSGSESARAIKATFSVAENAIRDEVMRYLGTFSGRTSLEKSKSRPSIEQTRQPAADIEESPVVVRLDDDEDEEEWQDEPDSDQGSQSKRTRDSSPAGSGMRHRRTGRSSSIRRTALGTARSSRRGSVDSTPAEPASPASPASPVQPVGTNVGFQRTDSIVSVRSGDRVNVLRGGVGVDTPQQVRSRDSSPNRTGVRFASALSRPTSRSGSPQPHHNYHNHPHNQGYETPAPQPQRSSALKPMPKR</sequence>
<dbReference type="GO" id="GO:0005886">
    <property type="term" value="C:plasma membrane"/>
    <property type="evidence" value="ECO:0007669"/>
    <property type="project" value="InterPro"/>
</dbReference>
<proteinExistence type="inferred from homology"/>
<feature type="region of interest" description="Disordered" evidence="11">
    <location>
        <begin position="589"/>
        <end position="798"/>
    </location>
</feature>
<comment type="similarity">
    <text evidence="2">Belongs to the fungal Na(+)/H(+) exchanger family.</text>
</comment>
<gene>
    <name evidence="14" type="ORF">M408DRAFT_328997</name>
</gene>
<evidence type="ECO:0000313" key="15">
    <source>
        <dbReference type="Proteomes" id="UP000054097"/>
    </source>
</evidence>
<keyword evidence="9 12" id="KW-0472">Membrane</keyword>
<feature type="region of interest" description="Disordered" evidence="11">
    <location>
        <begin position="485"/>
        <end position="520"/>
    </location>
</feature>
<feature type="transmembrane region" description="Helical" evidence="12">
    <location>
        <begin position="6"/>
        <end position="30"/>
    </location>
</feature>
<feature type="transmembrane region" description="Helical" evidence="12">
    <location>
        <begin position="209"/>
        <end position="231"/>
    </location>
</feature>
<dbReference type="STRING" id="933852.A0A0C3BBW6"/>
<reference evidence="14 15" key="1">
    <citation type="submission" date="2014-04" db="EMBL/GenBank/DDBJ databases">
        <authorList>
            <consortium name="DOE Joint Genome Institute"/>
            <person name="Kuo A."/>
            <person name="Zuccaro A."/>
            <person name="Kohler A."/>
            <person name="Nagy L.G."/>
            <person name="Floudas D."/>
            <person name="Copeland A."/>
            <person name="Barry K.W."/>
            <person name="Cichocki N."/>
            <person name="Veneault-Fourrey C."/>
            <person name="LaButti K."/>
            <person name="Lindquist E.A."/>
            <person name="Lipzen A."/>
            <person name="Lundell T."/>
            <person name="Morin E."/>
            <person name="Murat C."/>
            <person name="Sun H."/>
            <person name="Tunlid A."/>
            <person name="Henrissat B."/>
            <person name="Grigoriev I.V."/>
            <person name="Hibbett D.S."/>
            <person name="Martin F."/>
            <person name="Nordberg H.P."/>
            <person name="Cantor M.N."/>
            <person name="Hua S.X."/>
        </authorList>
    </citation>
    <scope>NUCLEOTIDE SEQUENCE [LARGE SCALE GENOMIC DNA]</scope>
    <source>
        <strain evidence="14 15">MAFF 305830</strain>
    </source>
</reference>
<dbReference type="GO" id="GO:0036376">
    <property type="term" value="P:sodium ion export across plasma membrane"/>
    <property type="evidence" value="ECO:0007669"/>
    <property type="project" value="InterPro"/>
</dbReference>
<evidence type="ECO:0000256" key="4">
    <source>
        <dbReference type="ARBA" id="ARBA00022449"/>
    </source>
</evidence>
<dbReference type="GO" id="GO:0030007">
    <property type="term" value="P:intracellular potassium ion homeostasis"/>
    <property type="evidence" value="ECO:0007669"/>
    <property type="project" value="TreeGrafter"/>
</dbReference>
<dbReference type="InterPro" id="IPR004712">
    <property type="entry name" value="Na+/H+_antiporter_fungi"/>
</dbReference>
<dbReference type="InterPro" id="IPR006153">
    <property type="entry name" value="Cation/H_exchanger_TM"/>
</dbReference>
<feature type="transmembrane region" description="Helical" evidence="12">
    <location>
        <begin position="366"/>
        <end position="387"/>
    </location>
</feature>
<dbReference type="PANTHER" id="PTHR31382">
    <property type="entry name" value="NA(+)/H(+) ANTIPORTER"/>
    <property type="match status" value="1"/>
</dbReference>
<feature type="transmembrane region" description="Helical" evidence="12">
    <location>
        <begin position="407"/>
        <end position="430"/>
    </location>
</feature>
<evidence type="ECO:0000256" key="7">
    <source>
        <dbReference type="ARBA" id="ARBA00023053"/>
    </source>
</evidence>
<feature type="transmembrane region" description="Helical" evidence="12">
    <location>
        <begin position="107"/>
        <end position="129"/>
    </location>
</feature>
<feature type="transmembrane region" description="Helical" evidence="12">
    <location>
        <begin position="37"/>
        <end position="55"/>
    </location>
</feature>
<dbReference type="EMBL" id="KN824290">
    <property type="protein sequence ID" value="KIM28941.1"/>
    <property type="molecule type" value="Genomic_DNA"/>
</dbReference>
<evidence type="ECO:0000256" key="3">
    <source>
        <dbReference type="ARBA" id="ARBA00022448"/>
    </source>
</evidence>
<evidence type="ECO:0000256" key="9">
    <source>
        <dbReference type="ARBA" id="ARBA00023136"/>
    </source>
</evidence>
<keyword evidence="4" id="KW-0050">Antiport</keyword>
<evidence type="ECO:0000256" key="2">
    <source>
        <dbReference type="ARBA" id="ARBA00005248"/>
    </source>
</evidence>
<protein>
    <recommendedName>
        <fullName evidence="13">Cation/H+ exchanger transmembrane domain-containing protein</fullName>
    </recommendedName>
</protein>
<organism evidence="14 15">
    <name type="scientific">Serendipita vermifera MAFF 305830</name>
    <dbReference type="NCBI Taxonomy" id="933852"/>
    <lineage>
        <taxon>Eukaryota</taxon>
        <taxon>Fungi</taxon>
        <taxon>Dikarya</taxon>
        <taxon>Basidiomycota</taxon>
        <taxon>Agaricomycotina</taxon>
        <taxon>Agaricomycetes</taxon>
        <taxon>Sebacinales</taxon>
        <taxon>Serendipitaceae</taxon>
        <taxon>Serendipita</taxon>
    </lineage>
</organism>
<dbReference type="Pfam" id="PF00999">
    <property type="entry name" value="Na_H_Exchanger"/>
    <property type="match status" value="1"/>
</dbReference>
<evidence type="ECO:0000256" key="8">
    <source>
        <dbReference type="ARBA" id="ARBA00023065"/>
    </source>
</evidence>